<sequence length="358" mass="40898">MVLCRFGGFALVCLLPARIARSQNSTFRRNFYGTYSKFHFNQKLRKVSCCGNMCFENCGTMYAAGGHRPTRSDAAKLGLPLTWDSARSVRRMFHRVSRKTAHDPEGLTLCVIVREIHFHCVVVRKSISLGTRFLVCRRTSIDCRRCQTTTDPCQRDQPLPAKMDGGQGQQPPVVMIKDIRPGMKNLTMTVIVLDIGPPVLVKDREIATQIFNIDRDSHGCLLRSHARREVRRDSRRRPNSRAQACRGPATVFVPPATLRLFRRTRVTPEALRQNARASRGTYCLESRIYHQPIISHTFDDSRLVLFQAIHKLRTRCIHKNLDLFVHHNGATYQANLMPFRPKCTQRRSSSGLQRQQSG</sequence>
<dbReference type="Proteomes" id="UP000479000">
    <property type="component" value="Unassembled WGS sequence"/>
</dbReference>
<accession>A0A6H5GLT7</accession>
<dbReference type="EMBL" id="CADCXU010015625">
    <property type="protein sequence ID" value="CAB0004944.1"/>
    <property type="molecule type" value="Genomic_DNA"/>
</dbReference>
<organism evidence="2 3">
    <name type="scientific">Nesidiocoris tenuis</name>
    <dbReference type="NCBI Taxonomy" id="355587"/>
    <lineage>
        <taxon>Eukaryota</taxon>
        <taxon>Metazoa</taxon>
        <taxon>Ecdysozoa</taxon>
        <taxon>Arthropoda</taxon>
        <taxon>Hexapoda</taxon>
        <taxon>Insecta</taxon>
        <taxon>Pterygota</taxon>
        <taxon>Neoptera</taxon>
        <taxon>Paraneoptera</taxon>
        <taxon>Hemiptera</taxon>
        <taxon>Heteroptera</taxon>
        <taxon>Panheteroptera</taxon>
        <taxon>Cimicomorpha</taxon>
        <taxon>Miridae</taxon>
        <taxon>Dicyphina</taxon>
        <taxon>Nesidiocoris</taxon>
    </lineage>
</organism>
<feature type="chain" id="PRO_5026014073" description="Secreted protein" evidence="1">
    <location>
        <begin position="23"/>
        <end position="358"/>
    </location>
</feature>
<evidence type="ECO:0000313" key="3">
    <source>
        <dbReference type="Proteomes" id="UP000479000"/>
    </source>
</evidence>
<protein>
    <recommendedName>
        <fullName evidence="4">Secreted protein</fullName>
    </recommendedName>
</protein>
<dbReference type="OrthoDB" id="295715at2759"/>
<dbReference type="AlphaFoldDB" id="A0A6H5GLT7"/>
<proteinExistence type="predicted"/>
<evidence type="ECO:0000256" key="1">
    <source>
        <dbReference type="SAM" id="SignalP"/>
    </source>
</evidence>
<feature type="signal peptide" evidence="1">
    <location>
        <begin position="1"/>
        <end position="22"/>
    </location>
</feature>
<keyword evidence="1" id="KW-0732">Signal</keyword>
<name>A0A6H5GLT7_9HEMI</name>
<evidence type="ECO:0000313" key="2">
    <source>
        <dbReference type="EMBL" id="CAB0004944.1"/>
    </source>
</evidence>
<gene>
    <name evidence="2" type="ORF">NTEN_LOCUS10421</name>
</gene>
<keyword evidence="3" id="KW-1185">Reference proteome</keyword>
<reference evidence="2 3" key="1">
    <citation type="submission" date="2020-02" db="EMBL/GenBank/DDBJ databases">
        <authorList>
            <person name="Ferguson B K."/>
        </authorList>
    </citation>
    <scope>NUCLEOTIDE SEQUENCE [LARGE SCALE GENOMIC DNA]</scope>
</reference>
<evidence type="ECO:0008006" key="4">
    <source>
        <dbReference type="Google" id="ProtNLM"/>
    </source>
</evidence>